<dbReference type="EMBL" id="CAJNYU010002578">
    <property type="protein sequence ID" value="CAF3565600.1"/>
    <property type="molecule type" value="Genomic_DNA"/>
</dbReference>
<proteinExistence type="predicted"/>
<dbReference type="AlphaFoldDB" id="A0A821CGX9"/>
<organism evidence="2 3">
    <name type="scientific">Rotaria socialis</name>
    <dbReference type="NCBI Taxonomy" id="392032"/>
    <lineage>
        <taxon>Eukaryota</taxon>
        <taxon>Metazoa</taxon>
        <taxon>Spiralia</taxon>
        <taxon>Gnathifera</taxon>
        <taxon>Rotifera</taxon>
        <taxon>Eurotatoria</taxon>
        <taxon>Bdelloidea</taxon>
        <taxon>Philodinida</taxon>
        <taxon>Philodinidae</taxon>
        <taxon>Rotaria</taxon>
    </lineage>
</organism>
<gene>
    <name evidence="1" type="ORF">FME351_LOCUS20186</name>
    <name evidence="2" type="ORF">TSG867_LOCUS28138</name>
</gene>
<dbReference type="Proteomes" id="UP000663862">
    <property type="component" value="Unassembled WGS sequence"/>
</dbReference>
<name>A0A821CGX9_9BILA</name>
<sequence>MANFSIEIDSDSQFSYPTVLPGVRRRLDDELDANGIPWMRVSREGYLPIDPIQDVKAQNVMDIRETGEFIQNIPSNRYKKLKPLWLYAEIWEHHVGRGEVTNVSDSLSNLIKGRGIYDNRNSRNSGNDDCGHIVAASLGGKMVDINLFPQNQCLNRGWKDNYSIWRLIEACIKLWVTGIPEKYRPRVKFQMLLYYNNPKYPDRPDQFKYMVQFLMDDDSSSDEDNDDDEKIYLSHVLYNIAEISLQCRNKEAETLKARIKTMIVQMSYRCKANVAEFLRELSEIIPKIEHPRSQPFSGTPTVSPTPVRDRKISVWDFVPVLGSVKTIAEGCEDVADGNVGSAAANFIIGSISLGLDVLTVGSCSTAMRGIGKMVAKETAKGAARTATTKLIEKTGEAAVKTVASYTASSVLKAANSDSQS</sequence>
<reference evidence="2" key="1">
    <citation type="submission" date="2021-02" db="EMBL/GenBank/DDBJ databases">
        <authorList>
            <person name="Nowell W R."/>
        </authorList>
    </citation>
    <scope>NUCLEOTIDE SEQUENCE</scope>
</reference>
<comment type="caution">
    <text evidence="2">The sequence shown here is derived from an EMBL/GenBank/DDBJ whole genome shotgun (WGS) entry which is preliminary data.</text>
</comment>
<dbReference type="EMBL" id="CAJOBQ010003431">
    <property type="protein sequence ID" value="CAF4606133.1"/>
    <property type="molecule type" value="Genomic_DNA"/>
</dbReference>
<evidence type="ECO:0000313" key="3">
    <source>
        <dbReference type="Proteomes" id="UP000663862"/>
    </source>
</evidence>
<evidence type="ECO:0000313" key="2">
    <source>
        <dbReference type="EMBL" id="CAF4606133.1"/>
    </source>
</evidence>
<dbReference type="Proteomes" id="UP000663869">
    <property type="component" value="Unassembled WGS sequence"/>
</dbReference>
<protein>
    <submittedName>
        <fullName evidence="2">Uncharacterized protein</fullName>
    </submittedName>
</protein>
<accession>A0A821CGX9</accession>
<evidence type="ECO:0000313" key="1">
    <source>
        <dbReference type="EMBL" id="CAF3565600.1"/>
    </source>
</evidence>